<evidence type="ECO:0000256" key="1">
    <source>
        <dbReference type="SAM" id="Phobius"/>
    </source>
</evidence>
<dbReference type="Proteomes" id="UP001642484">
    <property type="component" value="Unassembled WGS sequence"/>
</dbReference>
<feature type="non-terminal residue" evidence="2">
    <location>
        <position position="1"/>
    </location>
</feature>
<keyword evidence="3" id="KW-1185">Reference proteome</keyword>
<name>A0ABP0HYZ7_9DINO</name>
<protein>
    <submittedName>
        <fullName evidence="2">Uncharacterized protein</fullName>
    </submittedName>
</protein>
<keyword evidence="1" id="KW-0472">Membrane</keyword>
<organism evidence="2 3">
    <name type="scientific">Durusdinium trenchii</name>
    <dbReference type="NCBI Taxonomy" id="1381693"/>
    <lineage>
        <taxon>Eukaryota</taxon>
        <taxon>Sar</taxon>
        <taxon>Alveolata</taxon>
        <taxon>Dinophyceae</taxon>
        <taxon>Suessiales</taxon>
        <taxon>Symbiodiniaceae</taxon>
        <taxon>Durusdinium</taxon>
    </lineage>
</organism>
<feature type="transmembrane region" description="Helical" evidence="1">
    <location>
        <begin position="50"/>
        <end position="69"/>
    </location>
</feature>
<proteinExistence type="predicted"/>
<reference evidence="2 3" key="1">
    <citation type="submission" date="2024-02" db="EMBL/GenBank/DDBJ databases">
        <authorList>
            <person name="Chen Y."/>
            <person name="Shah S."/>
            <person name="Dougan E. K."/>
            <person name="Thang M."/>
            <person name="Chan C."/>
        </authorList>
    </citation>
    <scope>NUCLEOTIDE SEQUENCE [LARGE SCALE GENOMIC DNA]</scope>
</reference>
<comment type="caution">
    <text evidence="2">The sequence shown here is derived from an EMBL/GenBank/DDBJ whole genome shotgun (WGS) entry which is preliminary data.</text>
</comment>
<keyword evidence="1" id="KW-1133">Transmembrane helix</keyword>
<gene>
    <name evidence="2" type="ORF">CCMP2556_LOCUS4026</name>
</gene>
<keyword evidence="1" id="KW-0812">Transmembrane</keyword>
<accession>A0ABP0HYZ7</accession>
<evidence type="ECO:0000313" key="3">
    <source>
        <dbReference type="Proteomes" id="UP001642484"/>
    </source>
</evidence>
<dbReference type="EMBL" id="CAXAMN010001625">
    <property type="protein sequence ID" value="CAK8995440.1"/>
    <property type="molecule type" value="Genomic_DNA"/>
</dbReference>
<evidence type="ECO:0000313" key="2">
    <source>
        <dbReference type="EMBL" id="CAK8995440.1"/>
    </source>
</evidence>
<sequence length="598" mass="67309">FLGSFHRTSLRTRLQQAHSKPFEDASDAIIQVYFSWPMSKRKSFGWQPSFFTISLLPGSIGFVFLYFYGIPNFGAEQLVRAPPRIPAIKSEEGLALEPAPTTLAANPTASEADEAANAAKVKDPYGFYLHVYGDPAAVIYQVREVKKFFPRSPIYVMSDGGLDFSALCEKEGCTFVLCPPANDRWHPWPFFRRLYDAAVSLNTKYIIMLEPDNTVHSYVKRPPPADVGGLLVTSRQFGLVKYVERMAKQRVPNFKWTSRSMSSGLCGGAYFKREAILDALSDESMMKLDWNYLGEKLSKEIFSSDFALQYAFAARGWVIEPWEDAAQMDKDKYQPLTGARDATFKHYCSCYPGGKPTYNLKLAKQDAKLFKSGGYEMTSGPYSSSVCQVCYNHSRYLELWGSARCTNSIPFHLSEKLLQRHHPEMQTKPCDLPWLCVPGAMRGRGADSWQPTAAPVDPLASYTLLDDATLTCPAETKKLDSVDQCQDAANKLNKKLAYTDELYQERLGETLAAAPVLDKLILRTWTWYTSVFVPKVRGRTVLVGTLPQHPHKNKLRADPPGCIFRVPDNDVYFNAPEEGQKNDGRRLICQNVVSDREA</sequence>